<gene>
    <name evidence="1" type="ORF">E2C01_083553</name>
</gene>
<name>A0A5B7J574_PORTR</name>
<organism evidence="1 2">
    <name type="scientific">Portunus trituberculatus</name>
    <name type="common">Swimming crab</name>
    <name type="synonym">Neptunus trituberculatus</name>
    <dbReference type="NCBI Taxonomy" id="210409"/>
    <lineage>
        <taxon>Eukaryota</taxon>
        <taxon>Metazoa</taxon>
        <taxon>Ecdysozoa</taxon>
        <taxon>Arthropoda</taxon>
        <taxon>Crustacea</taxon>
        <taxon>Multicrustacea</taxon>
        <taxon>Malacostraca</taxon>
        <taxon>Eumalacostraca</taxon>
        <taxon>Eucarida</taxon>
        <taxon>Decapoda</taxon>
        <taxon>Pleocyemata</taxon>
        <taxon>Brachyura</taxon>
        <taxon>Eubrachyura</taxon>
        <taxon>Portunoidea</taxon>
        <taxon>Portunidae</taxon>
        <taxon>Portuninae</taxon>
        <taxon>Portunus</taxon>
    </lineage>
</organism>
<dbReference type="AlphaFoldDB" id="A0A5B7J574"/>
<dbReference type="Proteomes" id="UP000324222">
    <property type="component" value="Unassembled WGS sequence"/>
</dbReference>
<reference evidence="1 2" key="1">
    <citation type="submission" date="2019-05" db="EMBL/GenBank/DDBJ databases">
        <title>Another draft genome of Portunus trituberculatus and its Hox gene families provides insights of decapod evolution.</title>
        <authorList>
            <person name="Jeong J.-H."/>
            <person name="Song I."/>
            <person name="Kim S."/>
            <person name="Choi T."/>
            <person name="Kim D."/>
            <person name="Ryu S."/>
            <person name="Kim W."/>
        </authorList>
    </citation>
    <scope>NUCLEOTIDE SEQUENCE [LARGE SCALE GENOMIC DNA]</scope>
    <source>
        <tissue evidence="1">Muscle</tissue>
    </source>
</reference>
<protein>
    <submittedName>
        <fullName evidence="1">Uncharacterized protein</fullName>
    </submittedName>
</protein>
<evidence type="ECO:0000313" key="1">
    <source>
        <dbReference type="EMBL" id="MPC88637.1"/>
    </source>
</evidence>
<dbReference type="EMBL" id="VSRR010078402">
    <property type="protein sequence ID" value="MPC88637.1"/>
    <property type="molecule type" value="Genomic_DNA"/>
</dbReference>
<sequence length="67" mass="6896">MGVVEGREGRKDGDEVQTNGREWAEEWLSLKGGGKKTLICVKCVILYVVVTGCAGGGGNGGDGVEIG</sequence>
<evidence type="ECO:0000313" key="2">
    <source>
        <dbReference type="Proteomes" id="UP000324222"/>
    </source>
</evidence>
<keyword evidence="2" id="KW-1185">Reference proteome</keyword>
<accession>A0A5B7J574</accession>
<comment type="caution">
    <text evidence="1">The sequence shown here is derived from an EMBL/GenBank/DDBJ whole genome shotgun (WGS) entry which is preliminary data.</text>
</comment>
<proteinExistence type="predicted"/>